<evidence type="ECO:0000313" key="3">
    <source>
        <dbReference type="Proteomes" id="UP000254508"/>
    </source>
</evidence>
<gene>
    <name evidence="2" type="ORF">DVR09_16370</name>
</gene>
<keyword evidence="1" id="KW-0812">Transmembrane</keyword>
<name>A0A345YJC5_9SPHN</name>
<dbReference type="Proteomes" id="UP000254508">
    <property type="component" value="Plasmid unnamed"/>
</dbReference>
<feature type="transmembrane region" description="Helical" evidence="1">
    <location>
        <begin position="90"/>
        <end position="106"/>
    </location>
</feature>
<sequence>MPTTKDHSMSEPALLHKDITFRWAGFMLPIALAFLAAMKADIVPAAYLNLASSSNAVVWSLQMFSISLLPLIFIFLLIDLQIEKRPQLAPYVYAPLWMISPLVAPIHPLMSYSLALGVGSSLFALYRLDAHILISRKAGVPA</sequence>
<dbReference type="KEGG" id="err:DVR09_16370"/>
<feature type="transmembrane region" description="Helical" evidence="1">
    <location>
        <begin position="21"/>
        <end position="38"/>
    </location>
</feature>
<accession>A0A345YJC5</accession>
<organism evidence="2 3">
    <name type="scientific">Erythrobacter aureus</name>
    <dbReference type="NCBI Taxonomy" id="2182384"/>
    <lineage>
        <taxon>Bacteria</taxon>
        <taxon>Pseudomonadati</taxon>
        <taxon>Pseudomonadota</taxon>
        <taxon>Alphaproteobacteria</taxon>
        <taxon>Sphingomonadales</taxon>
        <taxon>Erythrobacteraceae</taxon>
        <taxon>Erythrobacter/Porphyrobacter group</taxon>
        <taxon>Erythrobacter</taxon>
    </lineage>
</organism>
<feature type="transmembrane region" description="Helical" evidence="1">
    <location>
        <begin position="58"/>
        <end position="78"/>
    </location>
</feature>
<proteinExistence type="predicted"/>
<keyword evidence="1" id="KW-0472">Membrane</keyword>
<evidence type="ECO:0000313" key="2">
    <source>
        <dbReference type="EMBL" id="AXK44027.1"/>
    </source>
</evidence>
<dbReference type="RefSeq" id="WP_115418340.1">
    <property type="nucleotide sequence ID" value="NZ_CP031358.1"/>
</dbReference>
<dbReference type="EMBL" id="CP031358">
    <property type="protein sequence ID" value="AXK44027.1"/>
    <property type="molecule type" value="Genomic_DNA"/>
</dbReference>
<keyword evidence="2" id="KW-0614">Plasmid</keyword>
<protein>
    <submittedName>
        <fullName evidence="2">Uncharacterized protein</fullName>
    </submittedName>
</protein>
<dbReference type="AlphaFoldDB" id="A0A345YJC5"/>
<reference evidence="2 3" key="1">
    <citation type="submission" date="2018-07" db="EMBL/GenBank/DDBJ databases">
        <title>Genome sequence of Erythrobacter strain YH-07, an antagonistic bacterium isolated from Yellow Sea.</title>
        <authorList>
            <person name="Tang T."/>
            <person name="Liu Q."/>
            <person name="Sun X."/>
        </authorList>
    </citation>
    <scope>NUCLEOTIDE SEQUENCE [LARGE SCALE GENOMIC DNA]</scope>
    <source>
        <strain evidence="2 3">YH-07</strain>
        <plasmid evidence="2 3">unnamed</plasmid>
    </source>
</reference>
<geneLocation type="plasmid" evidence="2 3">
    <name>unnamed</name>
</geneLocation>
<keyword evidence="3" id="KW-1185">Reference proteome</keyword>
<evidence type="ECO:0000256" key="1">
    <source>
        <dbReference type="SAM" id="Phobius"/>
    </source>
</evidence>
<keyword evidence="1" id="KW-1133">Transmembrane helix</keyword>